<evidence type="ECO:0000313" key="1">
    <source>
        <dbReference type="EMBL" id="KAJ8671683.1"/>
    </source>
</evidence>
<dbReference type="Proteomes" id="UP001239111">
    <property type="component" value="Chromosome 3"/>
</dbReference>
<keyword evidence="2" id="KW-1185">Reference proteome</keyword>
<protein>
    <submittedName>
        <fullName evidence="1">Uncharacterized protein</fullName>
    </submittedName>
</protein>
<gene>
    <name evidence="1" type="ORF">QAD02_002942</name>
</gene>
<reference evidence="1" key="1">
    <citation type="submission" date="2023-04" db="EMBL/GenBank/DDBJ databases">
        <title>A chromosome-level genome assembly of the parasitoid wasp Eretmocerus hayati.</title>
        <authorList>
            <person name="Zhong Y."/>
            <person name="Liu S."/>
            <person name="Liu Y."/>
        </authorList>
    </citation>
    <scope>NUCLEOTIDE SEQUENCE</scope>
    <source>
        <strain evidence="1">ZJU_SS_LIU_2023</strain>
    </source>
</reference>
<dbReference type="EMBL" id="CM056743">
    <property type="protein sequence ID" value="KAJ8671683.1"/>
    <property type="molecule type" value="Genomic_DNA"/>
</dbReference>
<accession>A0ACC2NLB4</accession>
<sequence length="142" mass="15448">MAPAARASRRRALDVLVGLRSTRVSASCTGAICEALFYLELYVVQMVPTDNLRSPGSCTYIKISSKSCMKLASLMRSINQLLNDMQKALSQLKDRSSKNIVIACTHGILENILHSILQVGLMSGDSQIYVTSPVSCWNAPSP</sequence>
<name>A0ACC2NLB4_9HYME</name>
<evidence type="ECO:0000313" key="2">
    <source>
        <dbReference type="Proteomes" id="UP001239111"/>
    </source>
</evidence>
<comment type="caution">
    <text evidence="1">The sequence shown here is derived from an EMBL/GenBank/DDBJ whole genome shotgun (WGS) entry which is preliminary data.</text>
</comment>
<proteinExistence type="predicted"/>
<organism evidence="1 2">
    <name type="scientific">Eretmocerus hayati</name>
    <dbReference type="NCBI Taxonomy" id="131215"/>
    <lineage>
        <taxon>Eukaryota</taxon>
        <taxon>Metazoa</taxon>
        <taxon>Ecdysozoa</taxon>
        <taxon>Arthropoda</taxon>
        <taxon>Hexapoda</taxon>
        <taxon>Insecta</taxon>
        <taxon>Pterygota</taxon>
        <taxon>Neoptera</taxon>
        <taxon>Endopterygota</taxon>
        <taxon>Hymenoptera</taxon>
        <taxon>Apocrita</taxon>
        <taxon>Proctotrupomorpha</taxon>
        <taxon>Chalcidoidea</taxon>
        <taxon>Aphelinidae</taxon>
        <taxon>Aphelininae</taxon>
        <taxon>Eretmocerus</taxon>
    </lineage>
</organism>